<feature type="domain" description="Phage terminase large subunit N-terminal" evidence="1">
    <location>
        <begin position="32"/>
        <end position="212"/>
    </location>
</feature>
<evidence type="ECO:0000313" key="3">
    <source>
        <dbReference type="Proteomes" id="UP001161065"/>
    </source>
</evidence>
<gene>
    <name evidence="2" type="ORF">N5D63_25125</name>
</gene>
<protein>
    <submittedName>
        <fullName evidence="2">PBSX family phage terminase large subunit</fullName>
    </submittedName>
</protein>
<dbReference type="InterPro" id="IPR006437">
    <property type="entry name" value="Phage_terminase_lsu"/>
</dbReference>
<name>A0AA42TWS2_9BURK</name>
<sequence length="436" mass="50128">MKLAPVPSTAQGMPEVPVLAIPEKLAGIWDPKRYKVMHGGRGGGKSWTVAAVLLVMAASRPLRVLCTREIQKSIKQSVHQLLKDVIARLNLHAFFEVLETEVRGINGSLFLFSGLQSHTVDSIKSFEGCDIVWVEEAHGVSKKSWDTLIPTIRKEGSEIWLTLNPDMETDETYQRFIATPSPDTWVVEINWRDNPWFPRVLDEERRKAKRTMLADDYAHIWEGKARRVAAGAIYRHEMESVYLDNRARDVPYDPTLPVHTVWDLGWNDAMSIALVQRGPQDVRIIGYIEDSHRTLEWYVAKLEKLPFRWGTDYLPHDGKTKNIQTGKSSEQVLRELGRRSVRSQDRATDVEEGIKQLRMLMPRCYFDLTKTARLLECLKRYQRRIHAVTNEPMEPLHDEFSHGADCMRYVALWVPQMAGIPSANDDYQEADAPDWR</sequence>
<dbReference type="Gene3D" id="3.40.50.300">
    <property type="entry name" value="P-loop containing nucleotide triphosphate hydrolases"/>
    <property type="match status" value="1"/>
</dbReference>
<dbReference type="Pfam" id="PF04466">
    <property type="entry name" value="Terminase_3"/>
    <property type="match status" value="1"/>
</dbReference>
<comment type="caution">
    <text evidence="2">The sequence shown here is derived from an EMBL/GenBank/DDBJ whole genome shotgun (WGS) entry which is preliminary data.</text>
</comment>
<dbReference type="RefSeq" id="WP_280009588.1">
    <property type="nucleotide sequence ID" value="NZ_JAOCEK010000039.1"/>
</dbReference>
<dbReference type="PANTHER" id="PTHR39184:SF1">
    <property type="entry name" value="PBSX PHAGE TERMINASE LARGE SUBUNIT"/>
    <property type="match status" value="1"/>
</dbReference>
<evidence type="ECO:0000259" key="1">
    <source>
        <dbReference type="Pfam" id="PF04466"/>
    </source>
</evidence>
<dbReference type="InterPro" id="IPR027417">
    <property type="entry name" value="P-loop_NTPase"/>
</dbReference>
<dbReference type="EMBL" id="JAOCEK010000039">
    <property type="protein sequence ID" value="MDH1337425.1"/>
    <property type="molecule type" value="Genomic_DNA"/>
</dbReference>
<dbReference type="AlphaFoldDB" id="A0AA42TWS2"/>
<accession>A0AA42TWS2</accession>
<reference evidence="2" key="1">
    <citation type="submission" date="2022-09" db="EMBL/GenBank/DDBJ databases">
        <title>Intensive care unit water sources are persistently colonized with multi-drug resistant bacteria and are the site of extensive horizontal gene transfer of antibiotic resistance genes.</title>
        <authorList>
            <person name="Diorio-Toth L."/>
        </authorList>
    </citation>
    <scope>NUCLEOTIDE SEQUENCE</scope>
    <source>
        <strain evidence="2">GD03832</strain>
    </source>
</reference>
<organism evidence="2 3">
    <name type="scientific">Comamonas thiooxydans</name>
    <dbReference type="NCBI Taxonomy" id="363952"/>
    <lineage>
        <taxon>Bacteria</taxon>
        <taxon>Pseudomonadati</taxon>
        <taxon>Pseudomonadota</taxon>
        <taxon>Betaproteobacteria</taxon>
        <taxon>Burkholderiales</taxon>
        <taxon>Comamonadaceae</taxon>
        <taxon>Comamonas</taxon>
    </lineage>
</organism>
<dbReference type="Gene3D" id="3.30.420.280">
    <property type="match status" value="1"/>
</dbReference>
<dbReference type="Proteomes" id="UP001161065">
    <property type="component" value="Unassembled WGS sequence"/>
</dbReference>
<dbReference type="NCBIfam" id="TIGR01547">
    <property type="entry name" value="phage_term_2"/>
    <property type="match status" value="1"/>
</dbReference>
<dbReference type="PANTHER" id="PTHR39184">
    <property type="match status" value="1"/>
</dbReference>
<dbReference type="InterPro" id="IPR052380">
    <property type="entry name" value="Viral_DNA_packaging_terminase"/>
</dbReference>
<evidence type="ECO:0000313" key="2">
    <source>
        <dbReference type="EMBL" id="MDH1337425.1"/>
    </source>
</evidence>
<dbReference type="InterPro" id="IPR035412">
    <property type="entry name" value="Terminase_L_N"/>
</dbReference>
<proteinExistence type="predicted"/>